<dbReference type="CDD" id="cd00593">
    <property type="entry name" value="RIBOc"/>
    <property type="match status" value="1"/>
</dbReference>
<dbReference type="RefSeq" id="WP_141728758.1">
    <property type="nucleotide sequence ID" value="NZ_CAJPTF010000004.1"/>
</dbReference>
<keyword evidence="9" id="KW-0963">Cytoplasm</keyword>
<dbReference type="InterPro" id="IPR011907">
    <property type="entry name" value="RNase_III"/>
</dbReference>
<feature type="binding site" evidence="9">
    <location>
        <position position="133"/>
    </location>
    <ligand>
        <name>Mg(2+)</name>
        <dbReference type="ChEBI" id="CHEBI:18420"/>
    </ligand>
</feature>
<dbReference type="SUPFAM" id="SSF54768">
    <property type="entry name" value="dsRNA-binding domain-like"/>
    <property type="match status" value="1"/>
</dbReference>
<dbReference type="InterPro" id="IPR014720">
    <property type="entry name" value="dsRBD_dom"/>
</dbReference>
<protein>
    <recommendedName>
        <fullName evidence="9">Ribonuclease 3</fullName>
        <ecNumber evidence="9">3.1.26.3</ecNumber>
    </recommendedName>
    <alternativeName>
        <fullName evidence="9">Ribonuclease III</fullName>
        <shortName evidence="9">RNase III</shortName>
    </alternativeName>
</protein>
<dbReference type="PROSITE" id="PS00517">
    <property type="entry name" value="RNASE_3_1"/>
    <property type="match status" value="1"/>
</dbReference>
<dbReference type="InterPro" id="IPR000999">
    <property type="entry name" value="RNase_III_dom"/>
</dbReference>
<dbReference type="GO" id="GO:0019843">
    <property type="term" value="F:rRNA binding"/>
    <property type="evidence" value="ECO:0007669"/>
    <property type="project" value="UniProtKB-KW"/>
</dbReference>
<evidence type="ECO:0000256" key="7">
    <source>
        <dbReference type="ARBA" id="ARBA00022801"/>
    </source>
</evidence>
<dbReference type="EC" id="3.1.26.3" evidence="9"/>
<dbReference type="PANTHER" id="PTHR11207">
    <property type="entry name" value="RIBONUCLEASE III"/>
    <property type="match status" value="1"/>
</dbReference>
<keyword evidence="5 9" id="KW-0540">Nuclease</keyword>
<dbReference type="GO" id="GO:0006397">
    <property type="term" value="P:mRNA processing"/>
    <property type="evidence" value="ECO:0007669"/>
    <property type="project" value="UniProtKB-UniRule"/>
</dbReference>
<keyword evidence="9" id="KW-0819">tRNA processing</keyword>
<evidence type="ECO:0000313" key="13">
    <source>
        <dbReference type="Proteomes" id="UP000182057"/>
    </source>
</evidence>
<evidence type="ECO:0000256" key="6">
    <source>
        <dbReference type="ARBA" id="ARBA00022759"/>
    </source>
</evidence>
<dbReference type="SMART" id="SM00358">
    <property type="entry name" value="DSRM"/>
    <property type="match status" value="1"/>
</dbReference>
<dbReference type="InterPro" id="IPR036389">
    <property type="entry name" value="RNase_III_sf"/>
</dbReference>
<keyword evidence="7 9" id="KW-0378">Hydrolase</keyword>
<comment type="cofactor">
    <cofactor evidence="9">
        <name>Mg(2+)</name>
        <dbReference type="ChEBI" id="CHEBI:18420"/>
    </cofactor>
</comment>
<comment type="catalytic activity">
    <reaction evidence="1 9">
        <text>Endonucleolytic cleavage to 5'-phosphomonoester.</text>
        <dbReference type="EC" id="3.1.26.3"/>
    </reaction>
</comment>
<dbReference type="SUPFAM" id="SSF69065">
    <property type="entry name" value="RNase III domain-like"/>
    <property type="match status" value="1"/>
</dbReference>
<feature type="binding site" evidence="9">
    <location>
        <position position="61"/>
    </location>
    <ligand>
        <name>Mg(2+)</name>
        <dbReference type="ChEBI" id="CHEBI:18420"/>
    </ligand>
</feature>
<sequence>MRLFLQQLKRLFIPQNKEPYLSLSQLLGFHPNDVKLYEQALTHRSSHFPDGKRPHNNERLEFLGDAILGATVADILYKHFPNKKEGFLTSVRSKIVQRETLNRIALEMGLDKMTVASIRPNSHNNCVYGNALEALIGAIYLDHGYRKCFKFVKERMIGHYLSLEKLARKEMNFKSNLLEWGQKEKLRIDFELTDIYSDKNKNPIFHTTVSVESHPLATGTGYTKKESQQTAAKKAIRRIRTDKNMQSLITELKRQSSLKPEGAPM</sequence>
<comment type="subcellular location">
    <subcellularLocation>
        <location evidence="9">Cytoplasm</location>
    </subcellularLocation>
</comment>
<evidence type="ECO:0000256" key="2">
    <source>
        <dbReference type="ARBA" id="ARBA00010183"/>
    </source>
</evidence>
<proteinExistence type="inferred from homology"/>
<feature type="active site" evidence="9">
    <location>
        <position position="133"/>
    </location>
</feature>
<dbReference type="PROSITE" id="PS50142">
    <property type="entry name" value="RNASE_3_2"/>
    <property type="match status" value="1"/>
</dbReference>
<evidence type="ECO:0000313" key="12">
    <source>
        <dbReference type="EMBL" id="SCQ20382.1"/>
    </source>
</evidence>
<accession>A0A1D3UKC4</accession>
<dbReference type="GO" id="GO:0004525">
    <property type="term" value="F:ribonuclease III activity"/>
    <property type="evidence" value="ECO:0007669"/>
    <property type="project" value="UniProtKB-UniRule"/>
</dbReference>
<keyword evidence="4 9" id="KW-0507">mRNA processing</keyword>
<dbReference type="GO" id="GO:0005737">
    <property type="term" value="C:cytoplasm"/>
    <property type="evidence" value="ECO:0007669"/>
    <property type="project" value="UniProtKB-SubCell"/>
</dbReference>
<reference evidence="12 13" key="1">
    <citation type="submission" date="2016-09" db="EMBL/GenBank/DDBJ databases">
        <authorList>
            <person name="Capua I."/>
            <person name="De Benedictis P."/>
            <person name="Joannis T."/>
            <person name="Lombin L.H."/>
            <person name="Cattoli G."/>
        </authorList>
    </citation>
    <scope>NUCLEOTIDE SEQUENCE [LARGE SCALE GENOMIC DNA]</scope>
    <source>
        <strain evidence="12 13">UB20</strain>
    </source>
</reference>
<dbReference type="HAMAP" id="MF_00104">
    <property type="entry name" value="RNase_III"/>
    <property type="match status" value="1"/>
</dbReference>
<dbReference type="GO" id="GO:0046872">
    <property type="term" value="F:metal ion binding"/>
    <property type="evidence" value="ECO:0007669"/>
    <property type="project" value="UniProtKB-KW"/>
</dbReference>
<keyword evidence="6 9" id="KW-0255">Endonuclease</keyword>
<keyword evidence="9" id="KW-0460">Magnesium</keyword>
<dbReference type="GO" id="GO:0010468">
    <property type="term" value="P:regulation of gene expression"/>
    <property type="evidence" value="ECO:0007669"/>
    <property type="project" value="TreeGrafter"/>
</dbReference>
<feature type="domain" description="RNase III" evidence="11">
    <location>
        <begin position="20"/>
        <end position="144"/>
    </location>
</feature>
<evidence type="ECO:0000256" key="5">
    <source>
        <dbReference type="ARBA" id="ARBA00022722"/>
    </source>
</evidence>
<dbReference type="NCBIfam" id="TIGR02191">
    <property type="entry name" value="RNaseIII"/>
    <property type="match status" value="1"/>
</dbReference>
<gene>
    <name evidence="9 12" type="primary">rnc</name>
    <name evidence="12" type="ORF">TFUB20_01033</name>
</gene>
<keyword evidence="9" id="KW-0479">Metal-binding</keyword>
<dbReference type="OrthoDB" id="9805026at2"/>
<dbReference type="EMBL" id="FMMM01000033">
    <property type="protein sequence ID" value="SCQ20382.1"/>
    <property type="molecule type" value="Genomic_DNA"/>
</dbReference>
<evidence type="ECO:0000259" key="10">
    <source>
        <dbReference type="PROSITE" id="PS50137"/>
    </source>
</evidence>
<evidence type="ECO:0000256" key="4">
    <source>
        <dbReference type="ARBA" id="ARBA00022664"/>
    </source>
</evidence>
<organism evidence="12 13">
    <name type="scientific">Tannerella forsythia</name>
    <name type="common">Bacteroides forsythus</name>
    <dbReference type="NCBI Taxonomy" id="28112"/>
    <lineage>
        <taxon>Bacteria</taxon>
        <taxon>Pseudomonadati</taxon>
        <taxon>Bacteroidota</taxon>
        <taxon>Bacteroidia</taxon>
        <taxon>Bacteroidales</taxon>
        <taxon>Tannerellaceae</taxon>
        <taxon>Tannerella</taxon>
    </lineage>
</organism>
<name>A0A1D3UKC4_TANFO</name>
<dbReference type="PROSITE" id="PS50137">
    <property type="entry name" value="DS_RBD"/>
    <property type="match status" value="1"/>
</dbReference>
<keyword evidence="9" id="KW-0699">rRNA-binding</keyword>
<dbReference type="Gene3D" id="3.30.160.20">
    <property type="match status" value="1"/>
</dbReference>
<dbReference type="GO" id="GO:0008033">
    <property type="term" value="P:tRNA processing"/>
    <property type="evidence" value="ECO:0007669"/>
    <property type="project" value="UniProtKB-KW"/>
</dbReference>
<dbReference type="Gene3D" id="1.10.1520.10">
    <property type="entry name" value="Ribonuclease III domain"/>
    <property type="match status" value="1"/>
</dbReference>
<dbReference type="Pfam" id="PF00035">
    <property type="entry name" value="dsrm"/>
    <property type="match status" value="1"/>
</dbReference>
<keyword evidence="3 9" id="KW-0698">rRNA processing</keyword>
<dbReference type="CDD" id="cd10845">
    <property type="entry name" value="DSRM_RNAse_III_family"/>
    <property type="match status" value="1"/>
</dbReference>
<dbReference type="GO" id="GO:0006364">
    <property type="term" value="P:rRNA processing"/>
    <property type="evidence" value="ECO:0007669"/>
    <property type="project" value="UniProtKB-UniRule"/>
</dbReference>
<evidence type="ECO:0000256" key="9">
    <source>
        <dbReference type="HAMAP-Rule" id="MF_00104"/>
    </source>
</evidence>
<feature type="domain" description="DRBM" evidence="10">
    <location>
        <begin position="172"/>
        <end position="241"/>
    </location>
</feature>
<keyword evidence="8 9" id="KW-0694">RNA-binding</keyword>
<dbReference type="Pfam" id="PF14622">
    <property type="entry name" value="Ribonucleas_3_3"/>
    <property type="match status" value="1"/>
</dbReference>
<comment type="function">
    <text evidence="9">Digests double-stranded RNA. Involved in the processing of primary rRNA transcript to yield the immediate precursors to the large and small rRNAs (23S and 16S). Processes some mRNAs, and tRNAs when they are encoded in the rRNA operon. Processes pre-crRNA and tracrRNA of type II CRISPR loci if present in the organism.</text>
</comment>
<dbReference type="FunFam" id="1.10.1520.10:FF:000001">
    <property type="entry name" value="Ribonuclease 3"/>
    <property type="match status" value="1"/>
</dbReference>
<dbReference type="GO" id="GO:0003725">
    <property type="term" value="F:double-stranded RNA binding"/>
    <property type="evidence" value="ECO:0007669"/>
    <property type="project" value="TreeGrafter"/>
</dbReference>
<comment type="similarity">
    <text evidence="2">Belongs to the ribonuclease III family.</text>
</comment>
<dbReference type="GeneID" id="34758347"/>
<evidence type="ECO:0000256" key="8">
    <source>
        <dbReference type="ARBA" id="ARBA00022884"/>
    </source>
</evidence>
<evidence type="ECO:0000256" key="1">
    <source>
        <dbReference type="ARBA" id="ARBA00000109"/>
    </source>
</evidence>
<comment type="subunit">
    <text evidence="9">Homodimer.</text>
</comment>
<dbReference type="SMART" id="SM00535">
    <property type="entry name" value="RIBOc"/>
    <property type="match status" value="1"/>
</dbReference>
<dbReference type="PANTHER" id="PTHR11207:SF0">
    <property type="entry name" value="RIBONUCLEASE 3"/>
    <property type="match status" value="1"/>
</dbReference>
<evidence type="ECO:0000259" key="11">
    <source>
        <dbReference type="PROSITE" id="PS50142"/>
    </source>
</evidence>
<dbReference type="Proteomes" id="UP000182057">
    <property type="component" value="Unassembled WGS sequence"/>
</dbReference>
<evidence type="ECO:0000256" key="3">
    <source>
        <dbReference type="ARBA" id="ARBA00022552"/>
    </source>
</evidence>
<feature type="binding site" evidence="9">
    <location>
        <position position="130"/>
    </location>
    <ligand>
        <name>Mg(2+)</name>
        <dbReference type="ChEBI" id="CHEBI:18420"/>
    </ligand>
</feature>
<feature type="active site" evidence="9">
    <location>
        <position position="65"/>
    </location>
</feature>
<dbReference type="AlphaFoldDB" id="A0A1D3UKC4"/>